<evidence type="ECO:0000256" key="5">
    <source>
        <dbReference type="SAM" id="Phobius"/>
    </source>
</evidence>
<name>A0ABN7ARS9_9HEMI</name>
<feature type="transmembrane region" description="Helical" evidence="5">
    <location>
        <begin position="130"/>
        <end position="154"/>
    </location>
</feature>
<gene>
    <name evidence="6" type="ORF">NTJ_07720</name>
</gene>
<feature type="transmembrane region" description="Helical" evidence="5">
    <location>
        <begin position="322"/>
        <end position="343"/>
    </location>
</feature>
<keyword evidence="4 5" id="KW-0472">Membrane</keyword>
<dbReference type="InterPro" id="IPR036259">
    <property type="entry name" value="MFS_trans_sf"/>
</dbReference>
<evidence type="ECO:0000256" key="2">
    <source>
        <dbReference type="ARBA" id="ARBA00022692"/>
    </source>
</evidence>
<accession>A0ABN7ARS9</accession>
<proteinExistence type="predicted"/>
<dbReference type="PANTHER" id="PTHR23507">
    <property type="entry name" value="ZGC:174356"/>
    <property type="match status" value="1"/>
</dbReference>
<dbReference type="Gene3D" id="1.20.1250.20">
    <property type="entry name" value="MFS general substrate transporter like domains"/>
    <property type="match status" value="1"/>
</dbReference>
<feature type="transmembrane region" description="Helical" evidence="5">
    <location>
        <begin position="416"/>
        <end position="437"/>
    </location>
</feature>
<comment type="subcellular location">
    <subcellularLocation>
        <location evidence="1">Membrane</location>
        <topology evidence="1">Multi-pass membrane protein</topology>
    </subcellularLocation>
</comment>
<protein>
    <submittedName>
        <fullName evidence="6">Sugar (And other) transporter</fullName>
    </submittedName>
</protein>
<dbReference type="SUPFAM" id="SSF103473">
    <property type="entry name" value="MFS general substrate transporter"/>
    <property type="match status" value="1"/>
</dbReference>
<keyword evidence="3 5" id="KW-1133">Transmembrane helix</keyword>
<dbReference type="Pfam" id="PF07690">
    <property type="entry name" value="MFS_1"/>
    <property type="match status" value="1"/>
</dbReference>
<dbReference type="Proteomes" id="UP001307889">
    <property type="component" value="Chromosome 5"/>
</dbReference>
<feature type="transmembrane region" description="Helical" evidence="5">
    <location>
        <begin position="103"/>
        <end position="124"/>
    </location>
</feature>
<keyword evidence="7" id="KW-1185">Reference proteome</keyword>
<evidence type="ECO:0000313" key="7">
    <source>
        <dbReference type="Proteomes" id="UP001307889"/>
    </source>
</evidence>
<evidence type="ECO:0000256" key="4">
    <source>
        <dbReference type="ARBA" id="ARBA00023136"/>
    </source>
</evidence>
<reference evidence="6 7" key="1">
    <citation type="submission" date="2023-09" db="EMBL/GenBank/DDBJ databases">
        <title>Nesidiocoris tenuis whole genome shotgun sequence.</title>
        <authorList>
            <person name="Shibata T."/>
            <person name="Shimoda M."/>
            <person name="Kobayashi T."/>
            <person name="Uehara T."/>
        </authorList>
    </citation>
    <scope>NUCLEOTIDE SEQUENCE [LARGE SCALE GENOMIC DNA]</scope>
    <source>
        <strain evidence="6 7">Japan</strain>
    </source>
</reference>
<sequence>MSETPDKPSKCWASRPTIEPVVFAVIFVSTTMASPTVDLVMRQACRQYGLDLTNCSADADVDHKVHKIASSFTMSRTIMETLPGVLISLFTGPWTSVKGRKPLLLASLIGYSLSQAAWAYLSTIDDIKPYYLLFGSLPACVSGGQILIIITSFCYMIDITTFQQRIMGLAVIMSIIYGTPIVANWVTPTIASIGYPFLYGINAAIVFVIFLYALFLVPESVKCQKDVEIKLFTFDHLIETFKTFGKRRPNNIRGIIIAITLLGCISIFISSGEPDVKYQSVIEEYHWNLEDYSMYDTVYSAIGFIGTILGVYVGVDLLRINELILALGMMILAATGSFLMGLAPSPASFVVVSQLQCFGGCISPIARGTVSKIIPHEEVASVIAFMTSLEAFSPNLSAFLYASIYNATLAIYPFTIYFFSCSIAILGICCILFVFLLQGGTQIEKVPDDNLPRVEENRSQRAA</sequence>
<dbReference type="EMBL" id="AP028913">
    <property type="protein sequence ID" value="BES94911.1"/>
    <property type="molecule type" value="Genomic_DNA"/>
</dbReference>
<dbReference type="PANTHER" id="PTHR23507:SF39">
    <property type="entry name" value="GH23453P-RELATED"/>
    <property type="match status" value="1"/>
</dbReference>
<keyword evidence="2 5" id="KW-0812">Transmembrane</keyword>
<evidence type="ECO:0000256" key="1">
    <source>
        <dbReference type="ARBA" id="ARBA00004141"/>
    </source>
</evidence>
<feature type="transmembrane region" description="Helical" evidence="5">
    <location>
        <begin position="197"/>
        <end position="217"/>
    </location>
</feature>
<evidence type="ECO:0000313" key="6">
    <source>
        <dbReference type="EMBL" id="BES94911.1"/>
    </source>
</evidence>
<feature type="transmembrane region" description="Helical" evidence="5">
    <location>
        <begin position="252"/>
        <end position="272"/>
    </location>
</feature>
<organism evidence="6 7">
    <name type="scientific">Nesidiocoris tenuis</name>
    <dbReference type="NCBI Taxonomy" id="355587"/>
    <lineage>
        <taxon>Eukaryota</taxon>
        <taxon>Metazoa</taxon>
        <taxon>Ecdysozoa</taxon>
        <taxon>Arthropoda</taxon>
        <taxon>Hexapoda</taxon>
        <taxon>Insecta</taxon>
        <taxon>Pterygota</taxon>
        <taxon>Neoptera</taxon>
        <taxon>Paraneoptera</taxon>
        <taxon>Hemiptera</taxon>
        <taxon>Heteroptera</taxon>
        <taxon>Panheteroptera</taxon>
        <taxon>Cimicomorpha</taxon>
        <taxon>Miridae</taxon>
        <taxon>Dicyphina</taxon>
        <taxon>Nesidiocoris</taxon>
    </lineage>
</organism>
<dbReference type="InterPro" id="IPR011701">
    <property type="entry name" value="MFS"/>
</dbReference>
<feature type="transmembrane region" description="Helical" evidence="5">
    <location>
        <begin position="166"/>
        <end position="185"/>
    </location>
</feature>
<feature type="transmembrane region" description="Helical" evidence="5">
    <location>
        <begin position="20"/>
        <end position="41"/>
    </location>
</feature>
<evidence type="ECO:0000256" key="3">
    <source>
        <dbReference type="ARBA" id="ARBA00022989"/>
    </source>
</evidence>
<feature type="transmembrane region" description="Helical" evidence="5">
    <location>
        <begin position="292"/>
        <end position="315"/>
    </location>
</feature>